<reference evidence="3 4" key="1">
    <citation type="submission" date="2017-01" db="EMBL/GenBank/DDBJ databases">
        <authorList>
            <person name="Mah S.A."/>
            <person name="Swanson W.J."/>
            <person name="Moy G.W."/>
            <person name="Vacquier V.D."/>
        </authorList>
    </citation>
    <scope>NUCLEOTIDE SEQUENCE [LARGE SCALE GENOMIC DNA]</scope>
    <source>
        <strain evidence="3 4">GSMNP</strain>
    </source>
</reference>
<accession>A0A1R1Y3U2</accession>
<dbReference type="InterPro" id="IPR045107">
    <property type="entry name" value="SAC3/GANP/THP3"/>
</dbReference>
<keyword evidence="4" id="KW-1185">Reference proteome</keyword>
<name>A0A1R1Y3U2_9FUNG</name>
<feature type="compositionally biased region" description="Low complexity" evidence="1">
    <location>
        <begin position="542"/>
        <end position="568"/>
    </location>
</feature>
<dbReference type="PANTHER" id="PTHR12436:SF3">
    <property type="entry name" value="GERMINAL-CENTER ASSOCIATED NUCLEAR PROTEIN"/>
    <property type="match status" value="1"/>
</dbReference>
<dbReference type="STRING" id="133412.A0A1R1Y3U2"/>
<dbReference type="Gene3D" id="1.25.40.990">
    <property type="match status" value="1"/>
</dbReference>
<evidence type="ECO:0000259" key="2">
    <source>
        <dbReference type="Pfam" id="PF03399"/>
    </source>
</evidence>
<dbReference type="PANTHER" id="PTHR12436">
    <property type="entry name" value="80 KDA MCM3-ASSOCIATED PROTEIN"/>
    <property type="match status" value="1"/>
</dbReference>
<feature type="region of interest" description="Disordered" evidence="1">
    <location>
        <begin position="531"/>
        <end position="579"/>
    </location>
</feature>
<dbReference type="GO" id="GO:0005737">
    <property type="term" value="C:cytoplasm"/>
    <property type="evidence" value="ECO:0007669"/>
    <property type="project" value="TreeGrafter"/>
</dbReference>
<feature type="domain" description="SAC3/GANP/THP3 conserved" evidence="2">
    <location>
        <begin position="66"/>
        <end position="372"/>
    </location>
</feature>
<comment type="caution">
    <text evidence="3">The sequence shown here is derived from an EMBL/GenBank/DDBJ whole genome shotgun (WGS) entry which is preliminary data.</text>
</comment>
<organism evidence="3 4">
    <name type="scientific">Smittium culicis</name>
    <dbReference type="NCBI Taxonomy" id="133412"/>
    <lineage>
        <taxon>Eukaryota</taxon>
        <taxon>Fungi</taxon>
        <taxon>Fungi incertae sedis</taxon>
        <taxon>Zoopagomycota</taxon>
        <taxon>Kickxellomycotina</taxon>
        <taxon>Harpellomycetes</taxon>
        <taxon>Harpellales</taxon>
        <taxon>Legeriomycetaceae</taxon>
        <taxon>Smittium</taxon>
    </lineage>
</organism>
<dbReference type="Pfam" id="PF03399">
    <property type="entry name" value="SAC3_GANP"/>
    <property type="match status" value="1"/>
</dbReference>
<sequence length="1370" mass="155578">MNIGLVSNDERDQRFNKAVDTNRYMQLKEQRENLRSEYIKKGILDDPNAKMSLTNARAIVGTCLKMCPDFEAEEREYQKGLDKLEMIPGTEKVDRNAAVKTYHRSAAGNEQPLPEDIRTPETLSKTMDYLINKILASDENMCDSHQFIRDRTRSIRQDFSLQNIRDIHSIKVYERIARYHILSVHMLSEESFFSEAQEMEQLKKTLQSLLEFYDEARLKSGSNSQITENEAEMRAYHLLAHMRSMDGRLLAQRLPDCIFWSPIFQQSLKLTQLAQCSNSLIGRNEPPNLDCAQNFFTTFFKQVKSNKTPYLLACVAEFHFVDIRRSSLKALNKSIHYQENFEYPTPKLTEILGFDSINDCVEFCTAYSLKSNEISTGLGQKFRKVYVMIEPELKPKRKKNILILEKKRVGLSNSDIVNFNSTSSTPLQFDSPISNPIPQSTQPTQLYSKVLLNGTSKPNTASENKPPVKSLALNAIDKEKLKSSFNLAKSETNKLTQQVGILSDTKNPFRPAQTPALKSEAVSFDFSKAFSDDKDKPSLINSQPTPSTTSQKQTLFNPPPSFSFSNNKPPIPKSDFNTGISNSSTIIPNEVKKNSIGVSFDSNLNLPKPNSNDISLSFSLKQPTQPLSIPITTTNPSTVPPPNTEKNKLLFENPILSFSNSSINSSIPPPEKSNNHLHVSFGKKRENVSLTEISKNIYNELVFDIISDLVSSDLLARKKNYNLFNELSEQISESLFEHSIYSLTYQMSFSILYKEKAEGFYKDRMIQRSFSKWLSNTRKIIYNKTKIQKQKEIVSSLLSKSDSSFLKSQAQNVNRNILHLKPVDVVSIGGSIDNYVNENLRSSSYKNRPIKQESNHTLRHRVLPTAIKSQLWESASLGQSMCSVLESLTNFKSFNTPEINSSDLKNILVKSNIAVWSSSDASLAMRWFWWQLDSRLDQFNSQDRFEGVARFLCDKVELNFCEGEFINSNLKSLEFEPDAHIIFLESPSPINSLQYWNEFNLMLEKIAVFSDSYLNEHTTKDKLVQPPLILVYLWPSENLSNPRMNNISDQFFKFGLQLRLEKNLFSSCKVEVLTFETHLSSQIAESFGWLLSMISAKIDKERISPDSAIKVIQNLVMDSFERISTSLPSITYKIDDVSEFAHYELINVLSNIINSTFSSESQFIDLLNLGYGKKNIGHLPKMQFKNRNDSIYDLFTGYCTNPLVQSFTKPAIGYEQSLLDEVISELSNSIQYPISFVSISLYTMAKSLKKIKHFVNSNEYLSLKKFLIVTSSIKEIILDCELSSSICVPSLKSSNSSTTNGLALVVDNLNNSTSRKRPSVSYPLDFIKSRKKSVSDPTNLPNIRSQSTKPVNNSLFEINGVAETEKVAPT</sequence>
<dbReference type="Proteomes" id="UP000187283">
    <property type="component" value="Unassembled WGS sequence"/>
</dbReference>
<proteinExistence type="predicted"/>
<dbReference type="GO" id="GO:0070390">
    <property type="term" value="C:transcription export complex 2"/>
    <property type="evidence" value="ECO:0007669"/>
    <property type="project" value="TreeGrafter"/>
</dbReference>
<dbReference type="EMBL" id="LSSN01000963">
    <property type="protein sequence ID" value="OMJ21568.1"/>
    <property type="molecule type" value="Genomic_DNA"/>
</dbReference>
<gene>
    <name evidence="3" type="ORF">AYI70_g3419</name>
</gene>
<evidence type="ECO:0000256" key="1">
    <source>
        <dbReference type="SAM" id="MobiDB-lite"/>
    </source>
</evidence>
<evidence type="ECO:0000313" key="4">
    <source>
        <dbReference type="Proteomes" id="UP000187283"/>
    </source>
</evidence>
<dbReference type="InterPro" id="IPR005062">
    <property type="entry name" value="SAC3/GANP/THP3_conserved"/>
</dbReference>
<dbReference type="GO" id="GO:0006406">
    <property type="term" value="P:mRNA export from nucleus"/>
    <property type="evidence" value="ECO:0007669"/>
    <property type="project" value="TreeGrafter"/>
</dbReference>
<dbReference type="OrthoDB" id="264795at2759"/>
<protein>
    <submittedName>
        <fullName evidence="3">SAC3 family protein 1</fullName>
    </submittedName>
</protein>
<evidence type="ECO:0000313" key="3">
    <source>
        <dbReference type="EMBL" id="OMJ21568.1"/>
    </source>
</evidence>